<dbReference type="Proteomes" id="UP001595699">
    <property type="component" value="Unassembled WGS sequence"/>
</dbReference>
<comment type="caution">
    <text evidence="5">The sequence shown here is derived from an EMBL/GenBank/DDBJ whole genome shotgun (WGS) entry which is preliminary data.</text>
</comment>
<keyword evidence="1" id="KW-0805">Transcription regulation</keyword>
<keyword evidence="2" id="KW-0238">DNA-binding</keyword>
<proteinExistence type="predicted"/>
<organism evidence="5 6">
    <name type="scientific">Tenggerimyces flavus</name>
    <dbReference type="NCBI Taxonomy" id="1708749"/>
    <lineage>
        <taxon>Bacteria</taxon>
        <taxon>Bacillati</taxon>
        <taxon>Actinomycetota</taxon>
        <taxon>Actinomycetes</taxon>
        <taxon>Propionibacteriales</taxon>
        <taxon>Nocardioidaceae</taxon>
        <taxon>Tenggerimyces</taxon>
    </lineage>
</organism>
<gene>
    <name evidence="5" type="ORF">ACFOUW_27635</name>
</gene>
<evidence type="ECO:0000256" key="1">
    <source>
        <dbReference type="ARBA" id="ARBA00023015"/>
    </source>
</evidence>
<dbReference type="Pfam" id="PF00392">
    <property type="entry name" value="GntR"/>
    <property type="match status" value="1"/>
</dbReference>
<dbReference type="PANTHER" id="PTHR38445:SF9">
    <property type="entry name" value="HTH-TYPE TRANSCRIPTIONAL REPRESSOR YTRA"/>
    <property type="match status" value="1"/>
</dbReference>
<dbReference type="InterPro" id="IPR036388">
    <property type="entry name" value="WH-like_DNA-bd_sf"/>
</dbReference>
<evidence type="ECO:0000313" key="5">
    <source>
        <dbReference type="EMBL" id="MFC3764641.1"/>
    </source>
</evidence>
<name>A0ABV7YHI1_9ACTN</name>
<feature type="domain" description="HTH gntR-type" evidence="4">
    <location>
        <begin position="16"/>
        <end position="84"/>
    </location>
</feature>
<sequence>MPGEDVIVEIDPDAAAPPYEQLRSQIAALIVAGVLGVGATLPSIRQLARDLGIASGTVARAYRELEAAGYIRGRVGQGTVVRGVPELSEQARQERLADAARAYAAAVRELGVDIEAAVTTARRQLEA</sequence>
<keyword evidence="6" id="KW-1185">Reference proteome</keyword>
<accession>A0ABV7YHI1</accession>
<keyword evidence="3" id="KW-0804">Transcription</keyword>
<evidence type="ECO:0000256" key="3">
    <source>
        <dbReference type="ARBA" id="ARBA00023163"/>
    </source>
</evidence>
<evidence type="ECO:0000256" key="2">
    <source>
        <dbReference type="ARBA" id="ARBA00023125"/>
    </source>
</evidence>
<dbReference type="EMBL" id="JBHRZH010000030">
    <property type="protein sequence ID" value="MFC3764641.1"/>
    <property type="molecule type" value="Genomic_DNA"/>
</dbReference>
<dbReference type="InterPro" id="IPR036390">
    <property type="entry name" value="WH_DNA-bd_sf"/>
</dbReference>
<dbReference type="SMART" id="SM00345">
    <property type="entry name" value="HTH_GNTR"/>
    <property type="match status" value="1"/>
</dbReference>
<evidence type="ECO:0000259" key="4">
    <source>
        <dbReference type="PROSITE" id="PS50949"/>
    </source>
</evidence>
<dbReference type="PANTHER" id="PTHR38445">
    <property type="entry name" value="HTH-TYPE TRANSCRIPTIONAL REPRESSOR YTRA"/>
    <property type="match status" value="1"/>
</dbReference>
<dbReference type="InterPro" id="IPR000524">
    <property type="entry name" value="Tscrpt_reg_HTH_GntR"/>
</dbReference>
<protein>
    <submittedName>
        <fullName evidence="5">GntR family transcriptional regulator</fullName>
    </submittedName>
</protein>
<reference evidence="6" key="1">
    <citation type="journal article" date="2019" name="Int. J. Syst. Evol. Microbiol.">
        <title>The Global Catalogue of Microorganisms (GCM) 10K type strain sequencing project: providing services to taxonomists for standard genome sequencing and annotation.</title>
        <authorList>
            <consortium name="The Broad Institute Genomics Platform"/>
            <consortium name="The Broad Institute Genome Sequencing Center for Infectious Disease"/>
            <person name="Wu L."/>
            <person name="Ma J."/>
        </authorList>
    </citation>
    <scope>NUCLEOTIDE SEQUENCE [LARGE SCALE GENOMIC DNA]</scope>
    <source>
        <strain evidence="6">CGMCC 4.7241</strain>
    </source>
</reference>
<dbReference type="Gene3D" id="1.10.10.10">
    <property type="entry name" value="Winged helix-like DNA-binding domain superfamily/Winged helix DNA-binding domain"/>
    <property type="match status" value="1"/>
</dbReference>
<dbReference type="RefSeq" id="WP_239553754.1">
    <property type="nucleotide sequence ID" value="NZ_JAFBCM010000001.1"/>
</dbReference>
<dbReference type="PROSITE" id="PS50949">
    <property type="entry name" value="HTH_GNTR"/>
    <property type="match status" value="1"/>
</dbReference>
<dbReference type="SUPFAM" id="SSF46785">
    <property type="entry name" value="Winged helix' DNA-binding domain"/>
    <property type="match status" value="1"/>
</dbReference>
<dbReference type="CDD" id="cd07377">
    <property type="entry name" value="WHTH_GntR"/>
    <property type="match status" value="1"/>
</dbReference>
<evidence type="ECO:0000313" key="6">
    <source>
        <dbReference type="Proteomes" id="UP001595699"/>
    </source>
</evidence>